<comment type="caution">
    <text evidence="2">The sequence shown here is derived from an EMBL/GenBank/DDBJ whole genome shotgun (WGS) entry which is preliminary data.</text>
</comment>
<dbReference type="EMBL" id="BMQN01000001">
    <property type="protein sequence ID" value="GGR86739.1"/>
    <property type="molecule type" value="Genomic_DNA"/>
</dbReference>
<proteinExistence type="predicted"/>
<sequence>MPPRAPEAHHDGMTRSARPLHAGPPVWDLTRPEGLGVTPDLGDARAHLPALRAALAGALVAADGADLVFVGRSPEPLRAYLLGLLSGVPTPQRVATLNVSLLNATLTPAQARTLRPLLAGAGLHPRTLVREDRRAALVDVVASGGTFAELHRTLRDWAAEDGLGRACMTRRVTAVGLLRAAYARPGAWRWTTQPDLHAVKTRSVLTDPSLWQWLAEESVKVSPRWPTQDWPHPREHLPERTNDTRAALAQNRALLLLGEDRTEREQMTAALIHAGGLDSAAVRTLIQHWRVGGRPVRRDRPAHRPRPN</sequence>
<dbReference type="Proteomes" id="UP000644548">
    <property type="component" value="Unassembled WGS sequence"/>
</dbReference>
<feature type="region of interest" description="Disordered" evidence="1">
    <location>
        <begin position="1"/>
        <end position="26"/>
    </location>
</feature>
<protein>
    <submittedName>
        <fullName evidence="2">Uncharacterized protein</fullName>
    </submittedName>
</protein>
<evidence type="ECO:0000256" key="1">
    <source>
        <dbReference type="SAM" id="MobiDB-lite"/>
    </source>
</evidence>
<reference evidence="3" key="1">
    <citation type="journal article" date="2019" name="Int. J. Syst. Evol. Microbiol.">
        <title>The Global Catalogue of Microorganisms (GCM) 10K type strain sequencing project: providing services to taxonomists for standard genome sequencing and annotation.</title>
        <authorList>
            <consortium name="The Broad Institute Genomics Platform"/>
            <consortium name="The Broad Institute Genome Sequencing Center for Infectious Disease"/>
            <person name="Wu L."/>
            <person name="Ma J."/>
        </authorList>
    </citation>
    <scope>NUCLEOTIDE SEQUENCE [LARGE SCALE GENOMIC DNA]</scope>
    <source>
        <strain evidence="3">JCM 31405</strain>
    </source>
</reference>
<name>A0ABQ2S137_9DEIO</name>
<feature type="compositionally biased region" description="Basic and acidic residues" evidence="1">
    <location>
        <begin position="1"/>
        <end position="13"/>
    </location>
</feature>
<keyword evidence="3" id="KW-1185">Reference proteome</keyword>
<gene>
    <name evidence="2" type="ORF">GCM10008960_12370</name>
</gene>
<evidence type="ECO:0000313" key="2">
    <source>
        <dbReference type="EMBL" id="GGR86739.1"/>
    </source>
</evidence>
<organism evidence="2 3">
    <name type="scientific">Deinococcus sedimenti</name>
    <dbReference type="NCBI Taxonomy" id="1867090"/>
    <lineage>
        <taxon>Bacteria</taxon>
        <taxon>Thermotogati</taxon>
        <taxon>Deinococcota</taxon>
        <taxon>Deinococci</taxon>
        <taxon>Deinococcales</taxon>
        <taxon>Deinococcaceae</taxon>
        <taxon>Deinococcus</taxon>
    </lineage>
</organism>
<evidence type="ECO:0000313" key="3">
    <source>
        <dbReference type="Proteomes" id="UP000644548"/>
    </source>
</evidence>
<accession>A0ABQ2S137</accession>